<protein>
    <recommendedName>
        <fullName evidence="8">Hydrophobin</fullName>
    </recommendedName>
</protein>
<feature type="chain" id="PRO_5041007271" description="Hydrophobin" evidence="8">
    <location>
        <begin position="20"/>
        <end position="109"/>
    </location>
</feature>
<keyword evidence="5 8" id="KW-1015">Disulfide bond</keyword>
<dbReference type="EMBL" id="MU250603">
    <property type="protein sequence ID" value="KAG7439269.1"/>
    <property type="molecule type" value="Genomic_DNA"/>
</dbReference>
<dbReference type="GO" id="GO:0005199">
    <property type="term" value="F:structural constituent of cell wall"/>
    <property type="evidence" value="ECO:0007669"/>
    <property type="project" value="InterPro"/>
</dbReference>
<proteinExistence type="inferred from homology"/>
<keyword evidence="4 8" id="KW-0964">Secreted</keyword>
<evidence type="ECO:0000256" key="6">
    <source>
        <dbReference type="ARBA" id="ARBA00023180"/>
    </source>
</evidence>
<comment type="similarity">
    <text evidence="2 8">Belongs to the fungal hydrophobin family.</text>
</comment>
<organism evidence="10 11">
    <name type="scientific">Guyanagaster necrorhizus</name>
    <dbReference type="NCBI Taxonomy" id="856835"/>
    <lineage>
        <taxon>Eukaryota</taxon>
        <taxon>Fungi</taxon>
        <taxon>Dikarya</taxon>
        <taxon>Basidiomycota</taxon>
        <taxon>Agaricomycotina</taxon>
        <taxon>Agaricomycetes</taxon>
        <taxon>Agaricomycetidae</taxon>
        <taxon>Agaricales</taxon>
        <taxon>Marasmiineae</taxon>
        <taxon>Physalacriaceae</taxon>
        <taxon>Guyanagaster</taxon>
    </lineage>
</organism>
<keyword evidence="6" id="KW-0325">Glycoprotein</keyword>
<evidence type="ECO:0000313" key="11">
    <source>
        <dbReference type="Proteomes" id="UP000812287"/>
    </source>
</evidence>
<comment type="subcellular location">
    <subcellularLocation>
        <location evidence="1 8">Secreted</location>
        <location evidence="1 8">Cell wall</location>
    </subcellularLocation>
</comment>
<evidence type="ECO:0000256" key="7">
    <source>
        <dbReference type="ARBA" id="ARBA00093546"/>
    </source>
</evidence>
<dbReference type="GO" id="GO:0009277">
    <property type="term" value="C:fungal-type cell wall"/>
    <property type="evidence" value="ECO:0007669"/>
    <property type="project" value="InterPro"/>
</dbReference>
<evidence type="ECO:0000313" key="10">
    <source>
        <dbReference type="EMBL" id="KAG7439272.1"/>
    </source>
</evidence>
<evidence type="ECO:0000256" key="8">
    <source>
        <dbReference type="RuleBase" id="RU365009"/>
    </source>
</evidence>
<sequence length="109" mass="10865">MFARLSAFTLLALPLLATATVLPRQDTCASGTAQCCNSVQSSSSSIVQTLLGLLGIAVGSVTGNVGLTCDPITVIGVGGTDCSNQPVCCTDNSYNGIVALGCTPINVGL</sequence>
<evidence type="ECO:0000313" key="9">
    <source>
        <dbReference type="EMBL" id="KAG7439269.1"/>
    </source>
</evidence>
<evidence type="ECO:0000256" key="2">
    <source>
        <dbReference type="ARBA" id="ARBA00010446"/>
    </source>
</evidence>
<reference evidence="10" key="1">
    <citation type="submission" date="2020-11" db="EMBL/GenBank/DDBJ databases">
        <title>Adaptations for nitrogen fixation in a non-lichenized fungal sporocarp promotes dispersal by wood-feeding termites.</title>
        <authorList>
            <consortium name="DOE Joint Genome Institute"/>
            <person name="Koch R.A."/>
            <person name="Yoon G."/>
            <person name="Arayal U."/>
            <person name="Lail K."/>
            <person name="Amirebrahimi M."/>
            <person name="Labutti K."/>
            <person name="Lipzen A."/>
            <person name="Riley R."/>
            <person name="Barry K."/>
            <person name="Henrissat B."/>
            <person name="Grigoriev I.V."/>
            <person name="Herr J.R."/>
            <person name="Aime M.C."/>
        </authorList>
    </citation>
    <scope>NUCLEOTIDE SEQUENCE</scope>
    <source>
        <strain evidence="10">MCA 3950</strain>
    </source>
</reference>
<evidence type="ECO:0000256" key="5">
    <source>
        <dbReference type="ARBA" id="ARBA00023157"/>
    </source>
</evidence>
<evidence type="ECO:0000256" key="3">
    <source>
        <dbReference type="ARBA" id="ARBA00022512"/>
    </source>
</evidence>
<name>A0A9P7VEU5_9AGAR</name>
<evidence type="ECO:0000256" key="1">
    <source>
        <dbReference type="ARBA" id="ARBA00004191"/>
    </source>
</evidence>
<gene>
    <name evidence="9" type="ORF">BT62DRAFT_939138</name>
    <name evidence="10" type="ORF">BT62DRAFT_939143</name>
</gene>
<dbReference type="CDD" id="cd23507">
    <property type="entry name" value="hydrophobin_I"/>
    <property type="match status" value="1"/>
</dbReference>
<dbReference type="EMBL" id="MU250603">
    <property type="protein sequence ID" value="KAG7439272.1"/>
    <property type="molecule type" value="Genomic_DNA"/>
</dbReference>
<evidence type="ECO:0000256" key="4">
    <source>
        <dbReference type="ARBA" id="ARBA00022525"/>
    </source>
</evidence>
<keyword evidence="11" id="KW-1185">Reference proteome</keyword>
<dbReference type="Proteomes" id="UP000812287">
    <property type="component" value="Unassembled WGS sequence"/>
</dbReference>
<keyword evidence="8" id="KW-0732">Signal</keyword>
<dbReference type="GeneID" id="66109960"/>
<feature type="signal peptide" evidence="8">
    <location>
        <begin position="1"/>
        <end position="19"/>
    </location>
</feature>
<dbReference type="RefSeq" id="XP_043032769.1">
    <property type="nucleotide sequence ID" value="XM_043187663.1"/>
</dbReference>
<accession>A0A9P7VEU5</accession>
<keyword evidence="3 8" id="KW-0134">Cell wall</keyword>
<dbReference type="InterPro" id="IPR001338">
    <property type="entry name" value="Class_I_Hydrophobin"/>
</dbReference>
<dbReference type="Pfam" id="PF01185">
    <property type="entry name" value="Hydrophobin"/>
    <property type="match status" value="1"/>
</dbReference>
<comment type="subunit">
    <text evidence="7">Self-assembles to form functional amyloid fibrils called rodlets. Self-assembly into fibrillar rodlets occurs spontaneously at hydrophobic:hydrophilic interfaces and the rodlets further associate laterally to form amphipathic monolayers.</text>
</comment>
<dbReference type="AlphaFoldDB" id="A0A9P7VEU5"/>
<comment type="caution">
    <text evidence="10">The sequence shown here is derived from an EMBL/GenBank/DDBJ whole genome shotgun (WGS) entry which is preliminary data.</text>
</comment>
<dbReference type="SMART" id="SM00075">
    <property type="entry name" value="HYDRO"/>
    <property type="match status" value="1"/>
</dbReference>
<dbReference type="OrthoDB" id="4225815at2759"/>